<name>A0A1D7SCZ0_9CAUD</name>
<evidence type="ECO:0000313" key="2">
    <source>
        <dbReference type="EMBL" id="AOO11514.1"/>
    </source>
</evidence>
<evidence type="ECO:0000259" key="1">
    <source>
        <dbReference type="Pfam" id="PF07484"/>
    </source>
</evidence>
<dbReference type="SUPFAM" id="SSF88874">
    <property type="entry name" value="Receptor-binding domain of short tail fibre protein gp12"/>
    <property type="match status" value="1"/>
</dbReference>
<reference evidence="2 3" key="1">
    <citation type="journal article" date="2016" name="Environ. Microbiol.">
        <title>Genomic diversification of marine cyanophages into stable ecotypes.</title>
        <authorList>
            <person name="Marston M.F."/>
            <person name="Martiny J.B."/>
        </authorList>
    </citation>
    <scope>NUCLEOTIDE SEQUENCE [LARGE SCALE GENOMIC DNA]</scope>
    <source>
        <strain evidence="2">ES_42_0910</strain>
    </source>
</reference>
<dbReference type="Pfam" id="PF07484">
    <property type="entry name" value="Collar"/>
    <property type="match status" value="1"/>
</dbReference>
<dbReference type="EMBL" id="KX349291">
    <property type="protein sequence ID" value="AOO11514.1"/>
    <property type="molecule type" value="Genomic_DNA"/>
</dbReference>
<dbReference type="Gene3D" id="3.90.1340.10">
    <property type="entry name" value="Phage tail collar domain"/>
    <property type="match status" value="1"/>
</dbReference>
<feature type="domain" description="Phage tail collar" evidence="1">
    <location>
        <begin position="16"/>
        <end position="62"/>
    </location>
</feature>
<dbReference type="Proteomes" id="UP000225178">
    <property type="component" value="Segment"/>
</dbReference>
<protein>
    <submittedName>
        <fullName evidence="2">Putative short tail fiber</fullName>
    </submittedName>
</protein>
<organism evidence="2 3">
    <name type="scientific">Cyanophage S-RIM44</name>
    <dbReference type="NCBI Taxonomy" id="1278485"/>
    <lineage>
        <taxon>Viruses</taxon>
        <taxon>Duplodnaviria</taxon>
        <taxon>Heunggongvirae</taxon>
        <taxon>Uroviricota</taxon>
        <taxon>Caudoviricetes</taxon>
        <taxon>Pantevenvirales</taxon>
        <taxon>Kyanoviridae</taxon>
        <taxon>Vellamovirus</taxon>
        <taxon>Vellamovirus rhodeisland44</taxon>
    </lineage>
</organism>
<gene>
    <name evidence="2" type="ORF">ES420910_033</name>
</gene>
<accession>A0A1D7SCZ0</accession>
<proteinExistence type="predicted"/>
<dbReference type="InterPro" id="IPR011083">
    <property type="entry name" value="Phage_tail_collar_dom"/>
</dbReference>
<sequence length="567" mass="60211">MSFYQEIRTAKAAAIGTIMPWVGNISDIPDGWIVCDGSQVSAKDFPLLARAIGDTYNLSTTVTQGLINTFANNASTEAGRIPDTYIYSPIDGSGGGATFAVIVADAGTQAGGAPNGVGGTVTVQRLQQGANYEINDVLTIPSGNSGGGSDILITVATVEEGSVSTFGGEFPSYQGEIVLPALINRPLVDMEQDYLGPGSPTGRVFDLDSTSVSEISSFIGVNSDTGVPTSFNDVATDVVFELNERTTAPAGDSGEISYYYSGKLQANTIVTGSGQGNRVMFFGPRKLGRGHIKGHGHGGRIDTIVKDPETQPGEGVIPWSNINYNFDAQVDTSDSDIFITNDNEFELEYNMSDQLRGRSGFGGGIPGRVIGAINAENPPVNWTPRNVVWTPIKSVLTHPLTHRTFNEGVGLKKGALSGGIAGFNKGPGQREAVDYGQNGEQITQFSNGLTNWYPDLLEYNGDAEAGALADPSAFNTYDTFNSNAGWDFKRTTIGVAASRDIILSHTHDEFDVSFDLSGLRPLNSLNVYVTAPAGNLNLDNARNVGVFQINFNTTQPGMTSVYVIRAY</sequence>
<evidence type="ECO:0000313" key="3">
    <source>
        <dbReference type="Proteomes" id="UP000225178"/>
    </source>
</evidence>
<dbReference type="InterPro" id="IPR037053">
    <property type="entry name" value="Phage_tail_collar_dom_sf"/>
</dbReference>